<dbReference type="EMBL" id="ML213504">
    <property type="protein sequence ID" value="TFK55949.1"/>
    <property type="molecule type" value="Genomic_DNA"/>
</dbReference>
<dbReference type="PANTHER" id="PTHR37471">
    <property type="entry name" value="UNNAMED PRODUCT"/>
    <property type="match status" value="1"/>
</dbReference>
<proteinExistence type="predicted"/>
<keyword evidence="2" id="KW-0812">Transmembrane</keyword>
<keyword evidence="2" id="KW-0472">Membrane</keyword>
<protein>
    <recommendedName>
        <fullName evidence="5">Alpha/beta-hydrolase</fullName>
    </recommendedName>
</protein>
<feature type="region of interest" description="Disordered" evidence="1">
    <location>
        <begin position="361"/>
        <end position="385"/>
    </location>
</feature>
<evidence type="ECO:0000313" key="3">
    <source>
        <dbReference type="EMBL" id="TFK55949.1"/>
    </source>
</evidence>
<dbReference type="OrthoDB" id="6431331at2759"/>
<gene>
    <name evidence="3" type="ORF">OE88DRAFT_1622651</name>
</gene>
<evidence type="ECO:0000313" key="4">
    <source>
        <dbReference type="Proteomes" id="UP000305948"/>
    </source>
</evidence>
<dbReference type="Gene3D" id="3.40.50.1820">
    <property type="entry name" value="alpha/beta hydrolase"/>
    <property type="match status" value="1"/>
</dbReference>
<dbReference type="SUPFAM" id="SSF53474">
    <property type="entry name" value="alpha/beta-Hydrolases"/>
    <property type="match status" value="1"/>
</dbReference>
<dbReference type="PANTHER" id="PTHR37471:SF1">
    <property type="entry name" value="AB HYDROLASE-1 DOMAIN-CONTAINING PROTEIN"/>
    <property type="match status" value="1"/>
</dbReference>
<feature type="compositionally biased region" description="Basic and acidic residues" evidence="1">
    <location>
        <begin position="362"/>
        <end position="374"/>
    </location>
</feature>
<name>A0A5C3NDJ0_9AGAM</name>
<sequence length="540" mass="61105">MPATPGRDVHDPSETPLPAHKRDLSFFLVLFGAVAPIWSVGPLSWGYVAYNLWSGRVWFLSWGEKALFGAALCEVFFSVYHWQLARYISGPTPLPAGNLMELQSAFSRVLQAGLASLPEDGYDEETLEDERPGSPAEILTKLDFNDPRAIDFRNSLRIWFGKVPWSQIHSQEVYAWLYWSIFNAVLPPLDLLSPAQRVALDDALNMIEMRSGSTIPRGSNPAIKPILLTLDPVNICFRPFIWYLFVATANLCIRKWCQYKRGAQFIRYKNMECMIRVPKDWSPATGPHPIVFLHGLGLGLMQYSLFLSELLESFPDRPLLVPLQPHISQYIFHPRFLKPLGRKETADTLAELLQQLNWVSGSDKDGSDSEKEGRGMPSRASKGKGVTLLSHSNGSYAHAWMLKSHSQMVHRSCFVDPVTFCSWEGDVCYNFLYRPCSQGIELLMRYFVGTELGVANLLQRHFDWSSNSLWYEEIPNARDPSKTMFLVGGKDAIVNAEAIKKYLTSHGIRKGLWFDPDGRHGQALLAGGEGHAEILRWLRQ</sequence>
<evidence type="ECO:0000256" key="1">
    <source>
        <dbReference type="SAM" id="MobiDB-lite"/>
    </source>
</evidence>
<organism evidence="3 4">
    <name type="scientific">Heliocybe sulcata</name>
    <dbReference type="NCBI Taxonomy" id="5364"/>
    <lineage>
        <taxon>Eukaryota</taxon>
        <taxon>Fungi</taxon>
        <taxon>Dikarya</taxon>
        <taxon>Basidiomycota</taxon>
        <taxon>Agaricomycotina</taxon>
        <taxon>Agaricomycetes</taxon>
        <taxon>Gloeophyllales</taxon>
        <taxon>Gloeophyllaceae</taxon>
        <taxon>Heliocybe</taxon>
    </lineage>
</organism>
<dbReference type="STRING" id="5364.A0A5C3NDJ0"/>
<evidence type="ECO:0000256" key="2">
    <source>
        <dbReference type="SAM" id="Phobius"/>
    </source>
</evidence>
<keyword evidence="2" id="KW-1133">Transmembrane helix</keyword>
<dbReference type="AlphaFoldDB" id="A0A5C3NDJ0"/>
<dbReference type="InterPro" id="IPR029058">
    <property type="entry name" value="AB_hydrolase_fold"/>
</dbReference>
<keyword evidence="4" id="KW-1185">Reference proteome</keyword>
<reference evidence="3 4" key="1">
    <citation type="journal article" date="2019" name="Nat. Ecol. Evol.">
        <title>Megaphylogeny resolves global patterns of mushroom evolution.</title>
        <authorList>
            <person name="Varga T."/>
            <person name="Krizsan K."/>
            <person name="Foldi C."/>
            <person name="Dima B."/>
            <person name="Sanchez-Garcia M."/>
            <person name="Sanchez-Ramirez S."/>
            <person name="Szollosi G.J."/>
            <person name="Szarkandi J.G."/>
            <person name="Papp V."/>
            <person name="Albert L."/>
            <person name="Andreopoulos W."/>
            <person name="Angelini C."/>
            <person name="Antonin V."/>
            <person name="Barry K.W."/>
            <person name="Bougher N.L."/>
            <person name="Buchanan P."/>
            <person name="Buyck B."/>
            <person name="Bense V."/>
            <person name="Catcheside P."/>
            <person name="Chovatia M."/>
            <person name="Cooper J."/>
            <person name="Damon W."/>
            <person name="Desjardin D."/>
            <person name="Finy P."/>
            <person name="Geml J."/>
            <person name="Haridas S."/>
            <person name="Hughes K."/>
            <person name="Justo A."/>
            <person name="Karasinski D."/>
            <person name="Kautmanova I."/>
            <person name="Kiss B."/>
            <person name="Kocsube S."/>
            <person name="Kotiranta H."/>
            <person name="LaButti K.M."/>
            <person name="Lechner B.E."/>
            <person name="Liimatainen K."/>
            <person name="Lipzen A."/>
            <person name="Lukacs Z."/>
            <person name="Mihaltcheva S."/>
            <person name="Morgado L.N."/>
            <person name="Niskanen T."/>
            <person name="Noordeloos M.E."/>
            <person name="Ohm R.A."/>
            <person name="Ortiz-Santana B."/>
            <person name="Ovrebo C."/>
            <person name="Racz N."/>
            <person name="Riley R."/>
            <person name="Savchenko A."/>
            <person name="Shiryaev A."/>
            <person name="Soop K."/>
            <person name="Spirin V."/>
            <person name="Szebenyi C."/>
            <person name="Tomsovsky M."/>
            <person name="Tulloss R.E."/>
            <person name="Uehling J."/>
            <person name="Grigoriev I.V."/>
            <person name="Vagvolgyi C."/>
            <person name="Papp T."/>
            <person name="Martin F.M."/>
            <person name="Miettinen O."/>
            <person name="Hibbett D.S."/>
            <person name="Nagy L.G."/>
        </authorList>
    </citation>
    <scope>NUCLEOTIDE SEQUENCE [LARGE SCALE GENOMIC DNA]</scope>
    <source>
        <strain evidence="3 4">OMC1185</strain>
    </source>
</reference>
<accession>A0A5C3NDJ0</accession>
<feature type="transmembrane region" description="Helical" evidence="2">
    <location>
        <begin position="26"/>
        <end position="50"/>
    </location>
</feature>
<dbReference type="Proteomes" id="UP000305948">
    <property type="component" value="Unassembled WGS sequence"/>
</dbReference>
<evidence type="ECO:0008006" key="5">
    <source>
        <dbReference type="Google" id="ProtNLM"/>
    </source>
</evidence>